<sequence>MHATEAPSLIDALANFWARSVLQGWRSEEKNVVVRAAGRKQFSWFNKPELSTEPSVSFFTRPLSFAPKSTFRLFDLSFLHLPKSTRQASAVPVQQLPSSGFRLPLQGSSHSDLPPLYLAGQPIINRDDYPIYFGSAICDKSVHPCKIEYNMRHLPAPCTVILDNTVISHEGRYDLLQFNPNTMELVRASEGRIPAGRRPIKGGYEEDGMPLYHGIATHHKIPGETSPRLGGCVYAIDENVHLATSDYEILCAQVLLCIALNII</sequence>
<dbReference type="OrthoDB" id="2142040at2759"/>
<dbReference type="Proteomes" id="UP000219338">
    <property type="component" value="Unassembled WGS sequence"/>
</dbReference>
<protein>
    <submittedName>
        <fullName evidence="1">Uncharacterized protein</fullName>
    </submittedName>
</protein>
<dbReference type="EMBL" id="FUEG01000023">
    <property type="protein sequence ID" value="SJL14256.1"/>
    <property type="molecule type" value="Genomic_DNA"/>
</dbReference>
<dbReference type="AlphaFoldDB" id="A0A284RZX7"/>
<dbReference type="InterPro" id="IPR006616">
    <property type="entry name" value="DM9_repeat"/>
</dbReference>
<gene>
    <name evidence="1" type="ORF">ARMOST_17712</name>
</gene>
<organism evidence="1 2">
    <name type="scientific">Armillaria ostoyae</name>
    <name type="common">Armillaria root rot fungus</name>
    <dbReference type="NCBI Taxonomy" id="47428"/>
    <lineage>
        <taxon>Eukaryota</taxon>
        <taxon>Fungi</taxon>
        <taxon>Dikarya</taxon>
        <taxon>Basidiomycota</taxon>
        <taxon>Agaricomycotina</taxon>
        <taxon>Agaricomycetes</taxon>
        <taxon>Agaricomycetidae</taxon>
        <taxon>Agaricales</taxon>
        <taxon>Marasmiineae</taxon>
        <taxon>Physalacriaceae</taxon>
        <taxon>Armillaria</taxon>
    </lineage>
</organism>
<proteinExistence type="predicted"/>
<reference evidence="2" key="1">
    <citation type="journal article" date="2017" name="Nat. Ecol. Evol.">
        <title>Genome expansion and lineage-specific genetic innovations in the forest pathogenic fungi Armillaria.</title>
        <authorList>
            <person name="Sipos G."/>
            <person name="Prasanna A.N."/>
            <person name="Walter M.C."/>
            <person name="O'Connor E."/>
            <person name="Balint B."/>
            <person name="Krizsan K."/>
            <person name="Kiss B."/>
            <person name="Hess J."/>
            <person name="Varga T."/>
            <person name="Slot J."/>
            <person name="Riley R."/>
            <person name="Boka B."/>
            <person name="Rigling D."/>
            <person name="Barry K."/>
            <person name="Lee J."/>
            <person name="Mihaltcheva S."/>
            <person name="LaButti K."/>
            <person name="Lipzen A."/>
            <person name="Waldron R."/>
            <person name="Moloney N.M."/>
            <person name="Sperisen C."/>
            <person name="Kredics L."/>
            <person name="Vagvoelgyi C."/>
            <person name="Patrignani A."/>
            <person name="Fitzpatrick D."/>
            <person name="Nagy I."/>
            <person name="Doyle S."/>
            <person name="Anderson J.B."/>
            <person name="Grigoriev I.V."/>
            <person name="Gueldener U."/>
            <person name="Muensterkoetter M."/>
            <person name="Nagy L.G."/>
        </authorList>
    </citation>
    <scope>NUCLEOTIDE SEQUENCE [LARGE SCALE GENOMIC DNA]</scope>
    <source>
        <strain evidence="2">C18/9</strain>
    </source>
</reference>
<dbReference type="Pfam" id="PF11901">
    <property type="entry name" value="DM9"/>
    <property type="match status" value="1"/>
</dbReference>
<accession>A0A284RZX7</accession>
<evidence type="ECO:0000313" key="2">
    <source>
        <dbReference type="Proteomes" id="UP000219338"/>
    </source>
</evidence>
<name>A0A284RZX7_ARMOS</name>
<keyword evidence="2" id="KW-1185">Reference proteome</keyword>
<evidence type="ECO:0000313" key="1">
    <source>
        <dbReference type="EMBL" id="SJL14256.1"/>
    </source>
</evidence>